<evidence type="ECO:0000256" key="1">
    <source>
        <dbReference type="SAM" id="MobiDB-lite"/>
    </source>
</evidence>
<proteinExistence type="predicted"/>
<sequence>MAPKQQNPESVSSKASWVLVMEEDQFTRDRTPQYNDVNESPAQMSADRVGQRHFGDAMSADDDGPSTIRKTISNTTETRTDHSFESQVGPTNSKTTAATPRVADPPKPSLSETALLLLTVGQPQGYPFVIHNWLAGTGGGLRIEESMSGSMSGISARTGKSKYSTASSISLGFAPVSAPTAMDHDVEGCGAIFWDDEA</sequence>
<dbReference type="EMBL" id="JAUKUA010000001">
    <property type="protein sequence ID" value="KAK0731778.1"/>
    <property type="molecule type" value="Genomic_DNA"/>
</dbReference>
<protein>
    <submittedName>
        <fullName evidence="2">Uncharacterized protein</fullName>
    </submittedName>
</protein>
<reference evidence="2" key="1">
    <citation type="submission" date="2023-06" db="EMBL/GenBank/DDBJ databases">
        <title>Genome-scale phylogeny and comparative genomics of the fungal order Sordariales.</title>
        <authorList>
            <consortium name="Lawrence Berkeley National Laboratory"/>
            <person name="Hensen N."/>
            <person name="Bonometti L."/>
            <person name="Westerberg I."/>
            <person name="Brannstrom I.O."/>
            <person name="Guillou S."/>
            <person name="Cros-Aarteil S."/>
            <person name="Calhoun S."/>
            <person name="Haridas S."/>
            <person name="Kuo A."/>
            <person name="Mondo S."/>
            <person name="Pangilinan J."/>
            <person name="Riley R."/>
            <person name="Labutti K."/>
            <person name="Andreopoulos B."/>
            <person name="Lipzen A."/>
            <person name="Chen C."/>
            <person name="Yanf M."/>
            <person name="Daum C."/>
            <person name="Ng V."/>
            <person name="Clum A."/>
            <person name="Steindorff A."/>
            <person name="Ohm R."/>
            <person name="Martin F."/>
            <person name="Silar P."/>
            <person name="Natvig D."/>
            <person name="Lalanne C."/>
            <person name="Gautier V."/>
            <person name="Ament-Velasquez S.L."/>
            <person name="Kruys A."/>
            <person name="Hutchinson M.I."/>
            <person name="Powell A.J."/>
            <person name="Barry K."/>
            <person name="Miller A.N."/>
            <person name="Grigoriev I.V."/>
            <person name="Debuchy R."/>
            <person name="Gladieux P."/>
            <person name="Thoren M.H."/>
            <person name="Johannesson H."/>
        </authorList>
    </citation>
    <scope>NUCLEOTIDE SEQUENCE</scope>
    <source>
        <strain evidence="2">SMH4607-1</strain>
    </source>
</reference>
<dbReference type="Proteomes" id="UP001172102">
    <property type="component" value="Unassembled WGS sequence"/>
</dbReference>
<name>A0AA40EDY0_9PEZI</name>
<feature type="compositionally biased region" description="Polar residues" evidence="1">
    <location>
        <begin position="85"/>
        <end position="98"/>
    </location>
</feature>
<gene>
    <name evidence="2" type="ORF">B0H67DRAFT_549477</name>
</gene>
<feature type="region of interest" description="Disordered" evidence="1">
    <location>
        <begin position="23"/>
        <end position="107"/>
    </location>
</feature>
<organism evidence="2 3">
    <name type="scientific">Lasiosphaeris hirsuta</name>
    <dbReference type="NCBI Taxonomy" id="260670"/>
    <lineage>
        <taxon>Eukaryota</taxon>
        <taxon>Fungi</taxon>
        <taxon>Dikarya</taxon>
        <taxon>Ascomycota</taxon>
        <taxon>Pezizomycotina</taxon>
        <taxon>Sordariomycetes</taxon>
        <taxon>Sordariomycetidae</taxon>
        <taxon>Sordariales</taxon>
        <taxon>Lasiosphaeriaceae</taxon>
        <taxon>Lasiosphaeris</taxon>
    </lineage>
</organism>
<evidence type="ECO:0000313" key="3">
    <source>
        <dbReference type="Proteomes" id="UP001172102"/>
    </source>
</evidence>
<accession>A0AA40EDY0</accession>
<dbReference type="AlphaFoldDB" id="A0AA40EDY0"/>
<comment type="caution">
    <text evidence="2">The sequence shown here is derived from an EMBL/GenBank/DDBJ whole genome shotgun (WGS) entry which is preliminary data.</text>
</comment>
<feature type="compositionally biased region" description="Polar residues" evidence="1">
    <location>
        <begin position="32"/>
        <end position="43"/>
    </location>
</feature>
<keyword evidence="3" id="KW-1185">Reference proteome</keyword>
<feature type="compositionally biased region" description="Polar residues" evidence="1">
    <location>
        <begin position="68"/>
        <end position="77"/>
    </location>
</feature>
<evidence type="ECO:0000313" key="2">
    <source>
        <dbReference type="EMBL" id="KAK0731778.1"/>
    </source>
</evidence>